<dbReference type="OrthoDB" id="10347356at2759"/>
<gene>
    <name evidence="1" type="ORF">JVT61DRAFT_4930</name>
</gene>
<dbReference type="AlphaFoldDB" id="A0A8I2Z0R0"/>
<comment type="caution">
    <text evidence="1">The sequence shown here is derived from an EMBL/GenBank/DDBJ whole genome shotgun (WGS) entry which is preliminary data.</text>
</comment>
<proteinExistence type="predicted"/>
<evidence type="ECO:0000313" key="1">
    <source>
        <dbReference type="EMBL" id="KAG6380567.1"/>
    </source>
</evidence>
<accession>A0A8I2Z0R0</accession>
<dbReference type="EMBL" id="JAGFBS010000002">
    <property type="protein sequence ID" value="KAG6380567.1"/>
    <property type="molecule type" value="Genomic_DNA"/>
</dbReference>
<reference evidence="1" key="1">
    <citation type="submission" date="2021-03" db="EMBL/GenBank/DDBJ databases">
        <title>Evolutionary innovations through gain and loss of genes in the ectomycorrhizal Boletales.</title>
        <authorList>
            <person name="Wu G."/>
            <person name="Miyauchi S."/>
            <person name="Morin E."/>
            <person name="Yang Z.-L."/>
            <person name="Xu J."/>
            <person name="Martin F.M."/>
        </authorList>
    </citation>
    <scope>NUCLEOTIDE SEQUENCE</scope>
    <source>
        <strain evidence="1">BR01</strain>
    </source>
</reference>
<name>A0A8I2Z0R0_9AGAM</name>
<sequence>MFTNFPPGQYKIFPFTDGLPVGVERLIPPPLFQYLRPGLPCQTWQVDRAFVLCSYRYTGVKDGKVIVSKNPDDNVKWKIIPYNIAQNKYFITPADDPTKAWTLSSESDINPYIVIAEINPNAGPSNDQFFQVLQVNE</sequence>
<keyword evidence="2" id="KW-1185">Reference proteome</keyword>
<dbReference type="Proteomes" id="UP000683000">
    <property type="component" value="Unassembled WGS sequence"/>
</dbReference>
<dbReference type="Gene3D" id="2.80.10.50">
    <property type="match status" value="1"/>
</dbReference>
<evidence type="ECO:0000313" key="2">
    <source>
        <dbReference type="Proteomes" id="UP000683000"/>
    </source>
</evidence>
<organism evidence="1 2">
    <name type="scientific">Boletus reticuloceps</name>
    <dbReference type="NCBI Taxonomy" id="495285"/>
    <lineage>
        <taxon>Eukaryota</taxon>
        <taxon>Fungi</taxon>
        <taxon>Dikarya</taxon>
        <taxon>Basidiomycota</taxon>
        <taxon>Agaricomycotina</taxon>
        <taxon>Agaricomycetes</taxon>
        <taxon>Agaricomycetidae</taxon>
        <taxon>Boletales</taxon>
        <taxon>Boletineae</taxon>
        <taxon>Boletaceae</taxon>
        <taxon>Boletoideae</taxon>
        <taxon>Boletus</taxon>
    </lineage>
</organism>
<protein>
    <submittedName>
        <fullName evidence="1">Uncharacterized protein</fullName>
    </submittedName>
</protein>